<name>A0A0N1KHI5_9GAMM</name>
<organism evidence="2 3">
    <name type="scientific">Moellerella wisconsensis ATCC 35017</name>
    <dbReference type="NCBI Taxonomy" id="1354267"/>
    <lineage>
        <taxon>Bacteria</taxon>
        <taxon>Pseudomonadati</taxon>
        <taxon>Pseudomonadota</taxon>
        <taxon>Gammaproteobacteria</taxon>
        <taxon>Enterobacterales</taxon>
        <taxon>Morganellaceae</taxon>
        <taxon>Moellerella</taxon>
    </lineage>
</organism>
<dbReference type="AlphaFoldDB" id="A0A0N1KHI5"/>
<keyword evidence="1" id="KW-0472">Membrane</keyword>
<feature type="transmembrane region" description="Helical" evidence="1">
    <location>
        <begin position="57"/>
        <end position="81"/>
    </location>
</feature>
<feature type="transmembrane region" description="Helical" evidence="1">
    <location>
        <begin position="12"/>
        <end position="37"/>
    </location>
</feature>
<gene>
    <name evidence="2" type="ORF">M992_2401</name>
</gene>
<evidence type="ECO:0000313" key="3">
    <source>
        <dbReference type="Proteomes" id="UP000053226"/>
    </source>
</evidence>
<reference evidence="2 3" key="1">
    <citation type="submission" date="2015-07" db="EMBL/GenBank/DDBJ databases">
        <title>ATOL: Assembling a taxonomically balanced genome-scale reconstruction of the evolutionary history of the Enterobacteriaceae.</title>
        <authorList>
            <person name="Plunkett G.III."/>
            <person name="Neeno-Eckwall E.C."/>
            <person name="Glasner J.D."/>
            <person name="Perna N.T."/>
        </authorList>
    </citation>
    <scope>NUCLEOTIDE SEQUENCE [LARGE SCALE GENOMIC DNA]</scope>
    <source>
        <strain evidence="2 3">ATCC 35017</strain>
    </source>
</reference>
<protein>
    <submittedName>
        <fullName evidence="2">Uncharacterized protein</fullName>
    </submittedName>
</protein>
<keyword evidence="3" id="KW-1185">Reference proteome</keyword>
<dbReference type="Proteomes" id="UP000053226">
    <property type="component" value="Unassembled WGS sequence"/>
</dbReference>
<dbReference type="RefSeq" id="WP_053908803.1">
    <property type="nucleotide sequence ID" value="NZ_CAWMUS010000024.1"/>
</dbReference>
<keyword evidence="1" id="KW-0812">Transmembrane</keyword>
<keyword evidence="1" id="KW-1133">Transmembrane helix</keyword>
<accession>A0A0N1KHI5</accession>
<sequence>MKRKLFISFIQAVIVLPVFLILLCMIGVPIGILIAFFKESTFSFDSLNIESIYESLVYAVKVGGAIGLVLGTGLLIANVIIPIVTGKFDNKNNSSED</sequence>
<comment type="caution">
    <text evidence="2">The sequence shown here is derived from an EMBL/GenBank/DDBJ whole genome shotgun (WGS) entry which is preliminary data.</text>
</comment>
<proteinExistence type="predicted"/>
<evidence type="ECO:0000256" key="1">
    <source>
        <dbReference type="SAM" id="Phobius"/>
    </source>
</evidence>
<dbReference type="EMBL" id="LGAA01000024">
    <property type="protein sequence ID" value="KPD02207.1"/>
    <property type="molecule type" value="Genomic_DNA"/>
</dbReference>
<evidence type="ECO:0000313" key="2">
    <source>
        <dbReference type="EMBL" id="KPD02207.1"/>
    </source>
</evidence>